<feature type="transmembrane region" description="Helical" evidence="7">
    <location>
        <begin position="315"/>
        <end position="339"/>
    </location>
</feature>
<feature type="transmembrane region" description="Helical" evidence="7">
    <location>
        <begin position="174"/>
        <end position="193"/>
    </location>
</feature>
<feature type="transmembrane region" description="Helical" evidence="7">
    <location>
        <begin position="66"/>
        <end position="89"/>
    </location>
</feature>
<keyword evidence="4 7" id="KW-1133">Transmembrane helix</keyword>
<dbReference type="Gene3D" id="1.20.1530.20">
    <property type="match status" value="1"/>
</dbReference>
<dbReference type="RefSeq" id="WP_251802838.1">
    <property type="nucleotide sequence ID" value="NZ_JAMQOL010000054.1"/>
</dbReference>
<comment type="caution">
    <text evidence="9">The sequence shown here is derived from an EMBL/GenBank/DDBJ whole genome shotgun (WGS) entry which is preliminary data.</text>
</comment>
<feature type="domain" description="Cation/H+ exchanger transmembrane" evidence="8">
    <location>
        <begin position="20"/>
        <end position="400"/>
    </location>
</feature>
<feature type="transmembrane region" description="Helical" evidence="7">
    <location>
        <begin position="34"/>
        <end position="54"/>
    </location>
</feature>
<evidence type="ECO:0000313" key="9">
    <source>
        <dbReference type="EMBL" id="MCM4083127.1"/>
    </source>
</evidence>
<accession>A0ABT0YAR5</accession>
<protein>
    <submittedName>
        <fullName evidence="9">Cation:proton antiporter</fullName>
    </submittedName>
</protein>
<feature type="transmembrane region" description="Helical" evidence="7">
    <location>
        <begin position="260"/>
        <end position="278"/>
    </location>
</feature>
<evidence type="ECO:0000313" key="10">
    <source>
        <dbReference type="Proteomes" id="UP001523216"/>
    </source>
</evidence>
<evidence type="ECO:0000256" key="6">
    <source>
        <dbReference type="ARBA" id="ARBA00023136"/>
    </source>
</evidence>
<gene>
    <name evidence="9" type="ORF">LXN57_36800</name>
</gene>
<evidence type="ECO:0000259" key="8">
    <source>
        <dbReference type="Pfam" id="PF00999"/>
    </source>
</evidence>
<evidence type="ECO:0000256" key="4">
    <source>
        <dbReference type="ARBA" id="ARBA00022989"/>
    </source>
</evidence>
<evidence type="ECO:0000256" key="1">
    <source>
        <dbReference type="ARBA" id="ARBA00004141"/>
    </source>
</evidence>
<comment type="subcellular location">
    <subcellularLocation>
        <location evidence="1">Membrane</location>
        <topology evidence="1">Multi-pass membrane protein</topology>
    </subcellularLocation>
</comment>
<dbReference type="InterPro" id="IPR050794">
    <property type="entry name" value="CPA2_transporter"/>
</dbReference>
<dbReference type="EMBL" id="JAMQOL010000054">
    <property type="protein sequence ID" value="MCM4083127.1"/>
    <property type="molecule type" value="Genomic_DNA"/>
</dbReference>
<dbReference type="PANTHER" id="PTHR32468:SF0">
    <property type="entry name" value="K(+)_H(+) ANTIPORTER 1"/>
    <property type="match status" value="1"/>
</dbReference>
<dbReference type="Proteomes" id="UP001523216">
    <property type="component" value="Unassembled WGS sequence"/>
</dbReference>
<dbReference type="InterPro" id="IPR006153">
    <property type="entry name" value="Cation/H_exchanger_TM"/>
</dbReference>
<feature type="transmembrane region" description="Helical" evidence="7">
    <location>
        <begin position="131"/>
        <end position="154"/>
    </location>
</feature>
<name>A0ABT0YAR5_9ACTN</name>
<evidence type="ECO:0000256" key="2">
    <source>
        <dbReference type="ARBA" id="ARBA00022448"/>
    </source>
</evidence>
<evidence type="ECO:0000256" key="7">
    <source>
        <dbReference type="SAM" id="Phobius"/>
    </source>
</evidence>
<reference evidence="9 10" key="1">
    <citation type="submission" date="2022-06" db="EMBL/GenBank/DDBJ databases">
        <title>Actinoplanes abujensis sp. nov., isolated from Nigerian arid soil.</title>
        <authorList>
            <person name="Ding P."/>
        </authorList>
    </citation>
    <scope>NUCLEOTIDE SEQUENCE [LARGE SCALE GENOMIC DNA]</scope>
    <source>
        <strain evidence="10">TRM88002</strain>
    </source>
</reference>
<keyword evidence="10" id="KW-1185">Reference proteome</keyword>
<feature type="transmembrane region" description="Helical" evidence="7">
    <location>
        <begin position="205"/>
        <end position="223"/>
    </location>
</feature>
<keyword evidence="2" id="KW-0813">Transport</keyword>
<dbReference type="InterPro" id="IPR038770">
    <property type="entry name" value="Na+/solute_symporter_sf"/>
</dbReference>
<dbReference type="Pfam" id="PF00999">
    <property type="entry name" value="Na_H_Exchanger"/>
    <property type="match status" value="1"/>
</dbReference>
<feature type="transmembrane region" description="Helical" evidence="7">
    <location>
        <begin position="6"/>
        <end position="27"/>
    </location>
</feature>
<feature type="transmembrane region" description="Helical" evidence="7">
    <location>
        <begin position="101"/>
        <end position="125"/>
    </location>
</feature>
<feature type="transmembrane region" description="Helical" evidence="7">
    <location>
        <begin position="381"/>
        <end position="401"/>
    </location>
</feature>
<feature type="transmembrane region" description="Helical" evidence="7">
    <location>
        <begin position="235"/>
        <end position="254"/>
    </location>
</feature>
<organism evidence="9 10">
    <name type="scientific">Paractinoplanes hotanensis</name>
    <dbReference type="NCBI Taxonomy" id="2906497"/>
    <lineage>
        <taxon>Bacteria</taxon>
        <taxon>Bacillati</taxon>
        <taxon>Actinomycetota</taxon>
        <taxon>Actinomycetes</taxon>
        <taxon>Micromonosporales</taxon>
        <taxon>Micromonosporaceae</taxon>
        <taxon>Paractinoplanes</taxon>
    </lineage>
</organism>
<keyword evidence="6 7" id="KW-0472">Membrane</keyword>
<keyword evidence="5" id="KW-0406">Ion transport</keyword>
<evidence type="ECO:0000256" key="5">
    <source>
        <dbReference type="ARBA" id="ARBA00023065"/>
    </source>
</evidence>
<feature type="transmembrane region" description="Helical" evidence="7">
    <location>
        <begin position="290"/>
        <end position="309"/>
    </location>
</feature>
<sequence>MSLAPTAHALALMAVALLAAHLLAAAARRVGQPAVVGEIAAGLLLGPFLMALLGPERAAAVFPPGVLAALDVCAQLGLIGFMFLLGQHLRAHRSEVRPRDWLPVAVGSFTLPFAAGAGAALLFGATLTGHAGIGVASVLFFGLAVAITAVPVLFRILTDTGMHDTRLGRTAMSAAVATDGLAWMVLLGILVLAGTSSPGDLRGRAAALAVFVAVLALAVRPVFGRLGRLVDAGRLTSLMMLAALVVGSVGVAVLADVIGLHFAFGAVAFGIAVPAGSVSVQAACRTMNEFTVSVLLPIFFVSVALKISFGTATGAGTAAVAIVAIVLIAMGSKFAGVLLAWRVRRGSWSTGVRLGVLMNCRGLTELIVADVGLRAGLIDRTGFAVLVVTALVTTAATVPLLRLADRRAGRPDGADRPAVERAPA</sequence>
<keyword evidence="3 7" id="KW-0812">Transmembrane</keyword>
<evidence type="ECO:0000256" key="3">
    <source>
        <dbReference type="ARBA" id="ARBA00022692"/>
    </source>
</evidence>
<dbReference type="PANTHER" id="PTHR32468">
    <property type="entry name" value="CATION/H + ANTIPORTER"/>
    <property type="match status" value="1"/>
</dbReference>
<proteinExistence type="predicted"/>